<evidence type="ECO:0000256" key="3">
    <source>
        <dbReference type="ARBA" id="ARBA00023125"/>
    </source>
</evidence>
<dbReference type="Pfam" id="PF04545">
    <property type="entry name" value="Sigma70_r4"/>
    <property type="match status" value="1"/>
</dbReference>
<protein>
    <submittedName>
        <fullName evidence="6">RNA polymerase, sigma 28 subunit, FliA/WhiG</fullName>
    </submittedName>
</protein>
<keyword evidence="2" id="KW-0731">Sigma factor</keyword>
<evidence type="ECO:0000256" key="4">
    <source>
        <dbReference type="ARBA" id="ARBA00023163"/>
    </source>
</evidence>
<dbReference type="SUPFAM" id="SSF88946">
    <property type="entry name" value="Sigma2 domain of RNA polymerase sigma factors"/>
    <property type="match status" value="1"/>
</dbReference>
<dbReference type="NCBIfam" id="TIGR02937">
    <property type="entry name" value="sigma70-ECF"/>
    <property type="match status" value="1"/>
</dbReference>
<dbReference type="GO" id="GO:0003899">
    <property type="term" value="F:DNA-directed RNA polymerase activity"/>
    <property type="evidence" value="ECO:0007669"/>
    <property type="project" value="InterPro"/>
</dbReference>
<keyword evidence="1" id="KW-0805">Transcription regulation</keyword>
<dbReference type="KEGG" id="eha:Ethha_2558"/>
<accession>E6U6I1</accession>
<dbReference type="NCBIfam" id="TIGR02479">
    <property type="entry name" value="FliA_WhiG"/>
    <property type="match status" value="1"/>
</dbReference>
<sequence>MSETTQEESEPLWQVYRETRSREARNRLVLHYGWLVRAIVHRVMSVSGSYAESDDLTSCGTIGLIKAIEKFDSDKGVQFSTFATYRIRGEILDFVRRSDWVPRGVRKRVLEMESAESELASSLGRRPSDSELCERLGVPDRVLAKTRASMERFNVISFEEMLRDAARDMAGDDSPENALQESELLEVLTKAVEDLPERDRLVITLYYYEDLTLREISEVIGVTESRVSQIHSRAVGRMKAAMGAYIRT</sequence>
<dbReference type="InterPro" id="IPR014284">
    <property type="entry name" value="RNA_pol_sigma-70_dom"/>
</dbReference>
<dbReference type="InterPro" id="IPR012845">
    <property type="entry name" value="RNA_pol_sigma_FliA_WhiG"/>
</dbReference>
<dbReference type="RefSeq" id="WP_013486394.1">
    <property type="nucleotide sequence ID" value="NC_014828.1"/>
</dbReference>
<organism evidence="6 7">
    <name type="scientific">Ethanoligenens harbinense (strain DSM 18485 / JCM 12961 / CGMCC 1.5033 / YUAN-3)</name>
    <dbReference type="NCBI Taxonomy" id="663278"/>
    <lineage>
        <taxon>Bacteria</taxon>
        <taxon>Bacillati</taxon>
        <taxon>Bacillota</taxon>
        <taxon>Clostridia</taxon>
        <taxon>Eubacteriales</taxon>
        <taxon>Oscillospiraceae</taxon>
        <taxon>Ethanoligenens</taxon>
    </lineage>
</organism>
<dbReference type="PROSITE" id="PS00716">
    <property type="entry name" value="SIGMA70_2"/>
    <property type="match status" value="1"/>
</dbReference>
<dbReference type="InterPro" id="IPR007627">
    <property type="entry name" value="RNA_pol_sigma70_r2"/>
</dbReference>
<dbReference type="InterPro" id="IPR007630">
    <property type="entry name" value="RNA_pol_sigma70_r4"/>
</dbReference>
<dbReference type="GO" id="GO:0016987">
    <property type="term" value="F:sigma factor activity"/>
    <property type="evidence" value="ECO:0007669"/>
    <property type="project" value="UniProtKB-KW"/>
</dbReference>
<name>E6U6I1_ETHHY</name>
<dbReference type="Gene3D" id="1.20.140.160">
    <property type="match status" value="1"/>
</dbReference>
<keyword evidence="7" id="KW-1185">Reference proteome</keyword>
<dbReference type="InterPro" id="IPR013325">
    <property type="entry name" value="RNA_pol_sigma_r2"/>
</dbReference>
<dbReference type="InterPro" id="IPR000943">
    <property type="entry name" value="RNA_pol_sigma70"/>
</dbReference>
<dbReference type="EMBL" id="CP002400">
    <property type="protein sequence ID" value="ADU28051.1"/>
    <property type="molecule type" value="Genomic_DNA"/>
</dbReference>
<dbReference type="NCBIfam" id="NF005413">
    <property type="entry name" value="PRK06986.1"/>
    <property type="match status" value="1"/>
</dbReference>
<dbReference type="GO" id="GO:0003677">
    <property type="term" value="F:DNA binding"/>
    <property type="evidence" value="ECO:0007669"/>
    <property type="project" value="UniProtKB-KW"/>
</dbReference>
<evidence type="ECO:0000256" key="1">
    <source>
        <dbReference type="ARBA" id="ARBA00023015"/>
    </source>
</evidence>
<dbReference type="eggNOG" id="COG1191">
    <property type="taxonomic scope" value="Bacteria"/>
</dbReference>
<dbReference type="HOGENOM" id="CLU_014793_8_1_9"/>
<dbReference type="PANTHER" id="PTHR30385:SF7">
    <property type="entry name" value="RNA POLYMERASE SIGMA FACTOR FLIA"/>
    <property type="match status" value="1"/>
</dbReference>
<gene>
    <name evidence="6" type="ordered locus">Ethha_2558</name>
</gene>
<dbReference type="PRINTS" id="PR00046">
    <property type="entry name" value="SIGMA70FCT"/>
</dbReference>
<keyword evidence="3" id="KW-0238">DNA-binding</keyword>
<proteinExistence type="predicted"/>
<dbReference type="AlphaFoldDB" id="E6U6I1"/>
<dbReference type="GO" id="GO:0006352">
    <property type="term" value="P:DNA-templated transcription initiation"/>
    <property type="evidence" value="ECO:0007669"/>
    <property type="project" value="InterPro"/>
</dbReference>
<keyword evidence="4" id="KW-0804">Transcription</keyword>
<evidence type="ECO:0000313" key="6">
    <source>
        <dbReference type="EMBL" id="ADU28051.1"/>
    </source>
</evidence>
<dbReference type="PANTHER" id="PTHR30385">
    <property type="entry name" value="SIGMA FACTOR F FLAGELLAR"/>
    <property type="match status" value="1"/>
</dbReference>
<dbReference type="Proteomes" id="UP000001551">
    <property type="component" value="Chromosome"/>
</dbReference>
<feature type="domain" description="RNA polymerase sigma-70" evidence="5">
    <location>
        <begin position="212"/>
        <end position="238"/>
    </location>
</feature>
<dbReference type="SUPFAM" id="SSF88659">
    <property type="entry name" value="Sigma3 and sigma4 domains of RNA polymerase sigma factors"/>
    <property type="match status" value="2"/>
</dbReference>
<evidence type="ECO:0000313" key="7">
    <source>
        <dbReference type="Proteomes" id="UP000001551"/>
    </source>
</evidence>
<evidence type="ECO:0000259" key="5">
    <source>
        <dbReference type="PROSITE" id="PS00716"/>
    </source>
</evidence>
<dbReference type="InterPro" id="IPR013324">
    <property type="entry name" value="RNA_pol_sigma_r3/r4-like"/>
</dbReference>
<evidence type="ECO:0000256" key="2">
    <source>
        <dbReference type="ARBA" id="ARBA00023082"/>
    </source>
</evidence>
<reference evidence="6 7" key="1">
    <citation type="submission" date="2010-12" db="EMBL/GenBank/DDBJ databases">
        <title>Complete sequence of Ethanoligenens harbinense YUAN-3.</title>
        <authorList>
            <person name="Lucas S."/>
            <person name="Copeland A."/>
            <person name="Lapidus A."/>
            <person name="Cheng J.-F."/>
            <person name="Bruce D."/>
            <person name="Goodwin L."/>
            <person name="Pitluck S."/>
            <person name="Chertkov O."/>
            <person name="Misra M."/>
            <person name="Detter J.C."/>
            <person name="Han C."/>
            <person name="Tapia R."/>
            <person name="Land M."/>
            <person name="Hauser L."/>
            <person name="Jeffries C."/>
            <person name="Kyrpides N."/>
            <person name="Ivanova N."/>
            <person name="Mikhailova N."/>
            <person name="Wang A."/>
            <person name="Mouttaki H."/>
            <person name="He Z."/>
            <person name="Zhou J."/>
            <person name="Hemme C.L."/>
            <person name="Woyke T."/>
        </authorList>
    </citation>
    <scope>NUCLEOTIDE SEQUENCE [LARGE SCALE GENOMIC DNA]</scope>
    <source>
        <strain evidence="7">DSM 18485 / JCM 12961 / CGMCC 1.5033 / YUAN-3</strain>
    </source>
</reference>
<dbReference type="PIRSF" id="PIRSF000770">
    <property type="entry name" value="RNA_pol_sigma-SigE/K"/>
    <property type="match status" value="1"/>
</dbReference>
<dbReference type="Gene3D" id="1.10.1740.10">
    <property type="match status" value="1"/>
</dbReference>
<dbReference type="CDD" id="cd06171">
    <property type="entry name" value="Sigma70_r4"/>
    <property type="match status" value="1"/>
</dbReference>
<dbReference type="Pfam" id="PF04542">
    <property type="entry name" value="Sigma70_r2"/>
    <property type="match status" value="1"/>
</dbReference>
<dbReference type="STRING" id="663278.Ethha_2558"/>